<feature type="binding site" evidence="4">
    <location>
        <position position="66"/>
    </location>
    <ligand>
        <name>tRNA</name>
        <dbReference type="ChEBI" id="CHEBI:17843"/>
    </ligand>
</feature>
<comment type="catalytic activity">
    <reaction evidence="4 5">
        <text>an N-acyl-L-alpha-aminoacyl-tRNA + H2O = an N-acyl-L-amino acid + a tRNA + H(+)</text>
        <dbReference type="Rhea" id="RHEA:54448"/>
        <dbReference type="Rhea" id="RHEA-COMP:10123"/>
        <dbReference type="Rhea" id="RHEA-COMP:13883"/>
        <dbReference type="ChEBI" id="CHEBI:15377"/>
        <dbReference type="ChEBI" id="CHEBI:15378"/>
        <dbReference type="ChEBI" id="CHEBI:59874"/>
        <dbReference type="ChEBI" id="CHEBI:78442"/>
        <dbReference type="ChEBI" id="CHEBI:138191"/>
        <dbReference type="EC" id="3.1.1.29"/>
    </reaction>
</comment>
<reference evidence="8" key="1">
    <citation type="submission" date="2021-07" db="EMBL/GenBank/DDBJ databases">
        <title>Pseudohoeflea marina sp. nov. a polyhydroxyalcanoate-producing bacterium.</title>
        <authorList>
            <person name="Zheng W."/>
            <person name="Yu S."/>
            <person name="Huang Y."/>
        </authorList>
    </citation>
    <scope>NUCLEOTIDE SEQUENCE</scope>
    <source>
        <strain evidence="8">DP4N28-3</strain>
    </source>
</reference>
<dbReference type="PANTHER" id="PTHR17224:SF1">
    <property type="entry name" value="PEPTIDYL-TRNA HYDROLASE"/>
    <property type="match status" value="1"/>
</dbReference>
<evidence type="ECO:0000313" key="8">
    <source>
        <dbReference type="EMBL" id="MBW3096107.1"/>
    </source>
</evidence>
<keyword evidence="9" id="KW-1185">Reference proteome</keyword>
<feature type="site" description="Discriminates between blocked and unblocked aminoacyl-tRNA" evidence="4">
    <location>
        <position position="9"/>
    </location>
</feature>
<dbReference type="InterPro" id="IPR001328">
    <property type="entry name" value="Pept_tRNA_hydro"/>
</dbReference>
<protein>
    <recommendedName>
        <fullName evidence="3 4">Peptidyl-tRNA hydrolase</fullName>
        <shortName evidence="4">Pth</shortName>
        <ecNumber evidence="1 4">3.1.1.29</ecNumber>
    </recommendedName>
</protein>
<keyword evidence="4" id="KW-0963">Cytoplasm</keyword>
<keyword evidence="4" id="KW-0694">RNA-binding</keyword>
<dbReference type="Proteomes" id="UP001430804">
    <property type="component" value="Unassembled WGS sequence"/>
</dbReference>
<evidence type="ECO:0000313" key="9">
    <source>
        <dbReference type="Proteomes" id="UP001430804"/>
    </source>
</evidence>
<dbReference type="CDD" id="cd00462">
    <property type="entry name" value="PTH"/>
    <property type="match status" value="1"/>
</dbReference>
<proteinExistence type="inferred from homology"/>
<evidence type="ECO:0000256" key="7">
    <source>
        <dbReference type="SAM" id="MobiDB-lite"/>
    </source>
</evidence>
<evidence type="ECO:0000256" key="4">
    <source>
        <dbReference type="HAMAP-Rule" id="MF_00083"/>
    </source>
</evidence>
<feature type="site" description="Stabilizes the basic form of H active site to accept a proton" evidence="4">
    <location>
        <position position="91"/>
    </location>
</feature>
<dbReference type="PANTHER" id="PTHR17224">
    <property type="entry name" value="PEPTIDYL-TRNA HYDROLASE"/>
    <property type="match status" value="1"/>
</dbReference>
<dbReference type="HAMAP" id="MF_00083">
    <property type="entry name" value="Pept_tRNA_hydro_bact"/>
    <property type="match status" value="1"/>
</dbReference>
<keyword evidence="4 5" id="KW-0378">Hydrolase</keyword>
<comment type="function">
    <text evidence="4">Hydrolyzes ribosome-free peptidyl-tRNAs (with 1 or more amino acids incorporated), which drop off the ribosome during protein synthesis, or as a result of ribosome stalling.</text>
</comment>
<comment type="caution">
    <text evidence="8">The sequence shown here is derived from an EMBL/GenBank/DDBJ whole genome shotgun (WGS) entry which is preliminary data.</text>
</comment>
<evidence type="ECO:0000256" key="1">
    <source>
        <dbReference type="ARBA" id="ARBA00013260"/>
    </source>
</evidence>
<dbReference type="EMBL" id="JAHWQX010000001">
    <property type="protein sequence ID" value="MBW3096107.1"/>
    <property type="molecule type" value="Genomic_DNA"/>
</dbReference>
<comment type="subcellular location">
    <subcellularLocation>
        <location evidence="4">Cytoplasm</location>
    </subcellularLocation>
</comment>
<gene>
    <name evidence="4 8" type="primary">pth</name>
    <name evidence="8" type="ORF">KY465_02310</name>
</gene>
<comment type="similarity">
    <text evidence="2 4 6">Belongs to the PTH family.</text>
</comment>
<dbReference type="NCBIfam" id="TIGR00447">
    <property type="entry name" value="pth"/>
    <property type="match status" value="1"/>
</dbReference>
<accession>A0ABS6WJI7</accession>
<dbReference type="EC" id="3.1.1.29" evidence="1 4"/>
<keyword evidence="4" id="KW-0820">tRNA-binding</keyword>
<feature type="active site" description="Proton acceptor" evidence="4">
    <location>
        <position position="19"/>
    </location>
</feature>
<evidence type="ECO:0000256" key="6">
    <source>
        <dbReference type="RuleBase" id="RU004320"/>
    </source>
</evidence>
<feature type="region of interest" description="Disordered" evidence="7">
    <location>
        <begin position="192"/>
        <end position="245"/>
    </location>
</feature>
<dbReference type="PROSITE" id="PS01195">
    <property type="entry name" value="PEPT_TRNA_HYDROL_1"/>
    <property type="match status" value="1"/>
</dbReference>
<name>A0ABS6WJI7_9HYPH</name>
<comment type="function">
    <text evidence="4">Catalyzes the release of premature peptidyl moieties from peptidyl-tRNA molecules trapped in stalled 50S ribosomal subunits, and thus maintains levels of free tRNAs and 50S ribosomes.</text>
</comment>
<feature type="binding site" evidence="4">
    <location>
        <position position="14"/>
    </location>
    <ligand>
        <name>tRNA</name>
        <dbReference type="ChEBI" id="CHEBI:17843"/>
    </ligand>
</feature>
<feature type="binding site" evidence="4">
    <location>
        <position position="112"/>
    </location>
    <ligand>
        <name>tRNA</name>
        <dbReference type="ChEBI" id="CHEBI:17843"/>
    </ligand>
</feature>
<dbReference type="Pfam" id="PF01195">
    <property type="entry name" value="Pept_tRNA_hydro"/>
    <property type="match status" value="1"/>
</dbReference>
<feature type="compositionally biased region" description="Polar residues" evidence="7">
    <location>
        <begin position="213"/>
        <end position="223"/>
    </location>
</feature>
<dbReference type="GO" id="GO:0004045">
    <property type="term" value="F:peptidyl-tRNA hydrolase activity"/>
    <property type="evidence" value="ECO:0007669"/>
    <property type="project" value="UniProtKB-EC"/>
</dbReference>
<comment type="subunit">
    <text evidence="4">Monomer.</text>
</comment>
<organism evidence="8 9">
    <name type="scientific">Pseudohoeflea coraliihabitans</name>
    <dbReference type="NCBI Taxonomy" id="2860393"/>
    <lineage>
        <taxon>Bacteria</taxon>
        <taxon>Pseudomonadati</taxon>
        <taxon>Pseudomonadota</taxon>
        <taxon>Alphaproteobacteria</taxon>
        <taxon>Hyphomicrobiales</taxon>
        <taxon>Rhizobiaceae</taxon>
        <taxon>Pseudohoeflea</taxon>
    </lineage>
</organism>
<sequence>MMLIAGLGNPGAKYESNRHNVGFMAADAIARRHSFSPWSRKFRGEIAEGTLGGDKVLLLKPMTFMNASGEAIGEAMRFYKLQPENLFVLHDELDLAPGRVRVKTGGSHGGHNGLKSADSHCGNAYHRLRIGIGHPGDKARVHNYVLGNFSKADNDWLDPLLDAIADHVELLLDGQTSSFLNKLTLATREADLTQQPAQEPAPKSARKGGGQSHIRQARTSRTIPAQPERGPMAEMLRKLFGSKDG</sequence>
<evidence type="ECO:0000256" key="3">
    <source>
        <dbReference type="ARBA" id="ARBA00050038"/>
    </source>
</evidence>
<dbReference type="RefSeq" id="WP_219158017.1">
    <property type="nucleotide sequence ID" value="NZ_JAHWQX010000001.1"/>
</dbReference>
<evidence type="ECO:0000256" key="5">
    <source>
        <dbReference type="RuleBase" id="RU000673"/>
    </source>
</evidence>
<feature type="binding site" evidence="4">
    <location>
        <position position="64"/>
    </location>
    <ligand>
        <name>tRNA</name>
        <dbReference type="ChEBI" id="CHEBI:17843"/>
    </ligand>
</feature>
<feature type="compositionally biased region" description="Basic and acidic residues" evidence="7">
    <location>
        <begin position="235"/>
        <end position="245"/>
    </location>
</feature>
<evidence type="ECO:0000256" key="2">
    <source>
        <dbReference type="ARBA" id="ARBA00038063"/>
    </source>
</evidence>
<dbReference type="InterPro" id="IPR018171">
    <property type="entry name" value="Pept_tRNA_hydro_CS"/>
</dbReference>